<evidence type="ECO:0000256" key="1">
    <source>
        <dbReference type="SAM" id="MobiDB-lite"/>
    </source>
</evidence>
<evidence type="ECO:0000313" key="2">
    <source>
        <dbReference type="Ensembl" id="ENSCPVP00000027298.1"/>
    </source>
</evidence>
<protein>
    <submittedName>
        <fullName evidence="2">Uncharacterized protein</fullName>
    </submittedName>
</protein>
<name>A0A8U8AUI4_GEOPR</name>
<dbReference type="Ensembl" id="ENSCPVT00000026167.1">
    <property type="protein sequence ID" value="ENSCPVP00000027298.1"/>
    <property type="gene ID" value="ENSCPVG00000016879.1"/>
</dbReference>
<dbReference type="AlphaFoldDB" id="A0A8U8AUI4"/>
<sequence length="99" mass="11119">TLSLFGLEMNFGPKFGFFCPEFRITTRSSSSPWTWEPSRGGWRTIITGGRPSACRTSTPCSPTATSTTRYQILKIRPKMPRNSQKSSTKIPPENHPENP</sequence>
<accession>A0A8U8AUI4</accession>
<keyword evidence="3" id="KW-1185">Reference proteome</keyword>
<reference evidence="2" key="1">
    <citation type="submission" date="2025-08" db="UniProtKB">
        <authorList>
            <consortium name="Ensembl"/>
        </authorList>
    </citation>
    <scope>IDENTIFICATION</scope>
</reference>
<evidence type="ECO:0000313" key="3">
    <source>
        <dbReference type="Proteomes" id="UP000694382"/>
    </source>
</evidence>
<proteinExistence type="predicted"/>
<feature type="region of interest" description="Disordered" evidence="1">
    <location>
        <begin position="76"/>
        <end position="99"/>
    </location>
</feature>
<reference evidence="2" key="2">
    <citation type="submission" date="2025-09" db="UniProtKB">
        <authorList>
            <consortium name="Ensembl"/>
        </authorList>
    </citation>
    <scope>IDENTIFICATION</scope>
</reference>
<feature type="region of interest" description="Disordered" evidence="1">
    <location>
        <begin position="48"/>
        <end position="67"/>
    </location>
</feature>
<dbReference type="Proteomes" id="UP000694382">
    <property type="component" value="Unassembled WGS sequence"/>
</dbReference>
<organism evidence="2 3">
    <name type="scientific">Geospiza parvula</name>
    <name type="common">Small tree-finch</name>
    <name type="synonym">Camarhynchus parvulus</name>
    <dbReference type="NCBI Taxonomy" id="87175"/>
    <lineage>
        <taxon>Eukaryota</taxon>
        <taxon>Metazoa</taxon>
        <taxon>Chordata</taxon>
        <taxon>Craniata</taxon>
        <taxon>Vertebrata</taxon>
        <taxon>Euteleostomi</taxon>
        <taxon>Archelosauria</taxon>
        <taxon>Archosauria</taxon>
        <taxon>Dinosauria</taxon>
        <taxon>Saurischia</taxon>
        <taxon>Theropoda</taxon>
        <taxon>Coelurosauria</taxon>
        <taxon>Aves</taxon>
        <taxon>Neognathae</taxon>
        <taxon>Neoaves</taxon>
        <taxon>Telluraves</taxon>
        <taxon>Australaves</taxon>
        <taxon>Passeriformes</taxon>
        <taxon>Thraupidae</taxon>
        <taxon>Camarhynchus</taxon>
    </lineage>
</organism>